<dbReference type="AlphaFoldDB" id="A0A9Q3C0Y2"/>
<keyword evidence="8" id="KW-0694">RNA-binding</keyword>
<sequence length="880" mass="99047">MPPFYKPTPNEMYYPIGNLKTNLHSQILGLATELEPETNLPESMQISTKHRNLSLQQFLHEMFGHVAMKRIQYFIRQCERCSHLLPNHAKAEPMDVMGPYNLSINGGSWLMTGQDAGSSYGECHILKRKADATSLAIELLTRWKRRSGRAAKTLRTDGGGEFKNDTLKKWCNANGIIHEFSLPYFHEQNGLAERFNRLVVDIGRTILWSSQLPRTFWGFAFIWAAFTLNAIPNSLTNGRTPSEMLFGRSAGIDCLRIFGETTFVHIPSKRCHKLDAHAVQARVVAYLPDYKGWLFWIEATSTFVKSAWATFPCSDKVSISLSNMMKRSMKDHPLQRNRKLKVGFLLNKMGLGDFTSKLTVLAQDKTAEALNANLSLPKSFKQAMSLANRNEWLHAIRMELSNMKDMGVFEITPMPPGQRVLGGGWVFAVKSDPTSRQQFKARYVAWGNLQRPTEDFADTFAPTASFTSLRLVLTLAAKNSWLVSTFDFVAAYLNAPIDETLWIRPSEGLHIPLGHGCLLKKALYGTRQAGRCWWSHLSSHLLWLVFVATPYDLSLYVNASKDAFVWVHVDDGVVVAKDRQIMDGIKDALAASFRLKWKDGISLIVGIHVSRIPGGYFLSQNAASNNILNRNWSRQSHHKTPLPTLPDSHHPIRRTEFLSIIGPLSYVVNATRPDMCFSVNMLSRHQKNPGTEHWKALQHLLGYLKHMADYGVRLCPDPLMGMEFYSNVSWGGEFSRSCHGFVALLHGCALLWCAKHLITVAASSCHAEYMPLSIATHHGLWIRELIFSLTGKWLLVDLRCDNASCVKISKDSVSNKRTCHSDHNFFITNQALFQGKATLTWILGVNMIADVMTKPLGPTLHGKFIDTLMASSKGYPAKPP</sequence>
<evidence type="ECO:0000256" key="8">
    <source>
        <dbReference type="ARBA" id="ARBA00022884"/>
    </source>
</evidence>
<evidence type="ECO:0000256" key="11">
    <source>
        <dbReference type="ARBA" id="ARBA00022932"/>
    </source>
</evidence>
<evidence type="ECO:0000256" key="13">
    <source>
        <dbReference type="ARBA" id="ARBA00023268"/>
    </source>
</evidence>
<keyword evidence="1" id="KW-0815">Transposition</keyword>
<evidence type="ECO:0000256" key="7">
    <source>
        <dbReference type="ARBA" id="ARBA00022842"/>
    </source>
</evidence>
<keyword evidence="2" id="KW-0548">Nucleotidyltransferase</keyword>
<evidence type="ECO:0000256" key="1">
    <source>
        <dbReference type="ARBA" id="ARBA00022578"/>
    </source>
</evidence>
<dbReference type="InterPro" id="IPR057670">
    <property type="entry name" value="SH3_retrovirus"/>
</dbReference>
<evidence type="ECO:0000256" key="9">
    <source>
        <dbReference type="ARBA" id="ARBA00022908"/>
    </source>
</evidence>
<dbReference type="GO" id="GO:0015074">
    <property type="term" value="P:DNA integration"/>
    <property type="evidence" value="ECO:0007669"/>
    <property type="project" value="UniProtKB-KW"/>
</dbReference>
<dbReference type="InterPro" id="IPR012337">
    <property type="entry name" value="RNaseH-like_sf"/>
</dbReference>
<comment type="catalytic activity">
    <reaction evidence="15">
        <text>DNA(n) + a 2'-deoxyribonucleoside 5'-triphosphate = DNA(n+1) + diphosphate</text>
        <dbReference type="Rhea" id="RHEA:22508"/>
        <dbReference type="Rhea" id="RHEA-COMP:17339"/>
        <dbReference type="Rhea" id="RHEA-COMP:17340"/>
        <dbReference type="ChEBI" id="CHEBI:33019"/>
        <dbReference type="ChEBI" id="CHEBI:61560"/>
        <dbReference type="ChEBI" id="CHEBI:173112"/>
        <dbReference type="EC" id="2.7.7.7"/>
    </reaction>
</comment>
<dbReference type="PANTHER" id="PTHR42648">
    <property type="entry name" value="TRANSPOSASE, PUTATIVE-RELATED"/>
    <property type="match status" value="1"/>
</dbReference>
<dbReference type="InterPro" id="IPR001584">
    <property type="entry name" value="Integrase_cat-core"/>
</dbReference>
<organism evidence="17 18">
    <name type="scientific">Austropuccinia psidii MF-1</name>
    <dbReference type="NCBI Taxonomy" id="1389203"/>
    <lineage>
        <taxon>Eukaryota</taxon>
        <taxon>Fungi</taxon>
        <taxon>Dikarya</taxon>
        <taxon>Basidiomycota</taxon>
        <taxon>Pucciniomycotina</taxon>
        <taxon>Pucciniomycetes</taxon>
        <taxon>Pucciniales</taxon>
        <taxon>Sphaerophragmiaceae</taxon>
        <taxon>Austropuccinia</taxon>
    </lineage>
</organism>
<keyword evidence="11" id="KW-0239">DNA-directed DNA polymerase</keyword>
<evidence type="ECO:0000256" key="12">
    <source>
        <dbReference type="ARBA" id="ARBA00023172"/>
    </source>
</evidence>
<dbReference type="GO" id="GO:0032196">
    <property type="term" value="P:transposition"/>
    <property type="evidence" value="ECO:0007669"/>
    <property type="project" value="UniProtKB-KW"/>
</dbReference>
<keyword evidence="11" id="KW-0808">Transferase</keyword>
<evidence type="ECO:0000313" key="18">
    <source>
        <dbReference type="Proteomes" id="UP000765509"/>
    </source>
</evidence>
<evidence type="ECO:0000313" key="17">
    <source>
        <dbReference type="EMBL" id="MBW0476309.1"/>
    </source>
</evidence>
<evidence type="ECO:0000256" key="6">
    <source>
        <dbReference type="ARBA" id="ARBA00022801"/>
    </source>
</evidence>
<dbReference type="InterPro" id="IPR043502">
    <property type="entry name" value="DNA/RNA_pol_sf"/>
</dbReference>
<evidence type="ECO:0000256" key="5">
    <source>
        <dbReference type="ARBA" id="ARBA00022759"/>
    </source>
</evidence>
<dbReference type="PANTHER" id="PTHR42648:SF11">
    <property type="entry name" value="TRANSPOSON TY4-P GAG-POL POLYPROTEIN"/>
    <property type="match status" value="1"/>
</dbReference>
<keyword evidence="3" id="KW-0540">Nuclease</keyword>
<dbReference type="InterPro" id="IPR036397">
    <property type="entry name" value="RNaseH_sf"/>
</dbReference>
<dbReference type="GO" id="GO:0006310">
    <property type="term" value="P:DNA recombination"/>
    <property type="evidence" value="ECO:0007669"/>
    <property type="project" value="UniProtKB-KW"/>
</dbReference>
<keyword evidence="6" id="KW-0378">Hydrolase</keyword>
<keyword evidence="9" id="KW-0229">DNA integration</keyword>
<keyword evidence="18" id="KW-1185">Reference proteome</keyword>
<dbReference type="SUPFAM" id="SSF56672">
    <property type="entry name" value="DNA/RNA polymerases"/>
    <property type="match status" value="1"/>
</dbReference>
<comment type="catalytic activity">
    <reaction evidence="14">
        <text>DNA(n) + a 2'-deoxyribonucleoside 5'-triphosphate = DNA(n+1) + diphosphate</text>
        <dbReference type="Rhea" id="RHEA:22508"/>
        <dbReference type="Rhea" id="RHEA-COMP:17339"/>
        <dbReference type="Rhea" id="RHEA-COMP:17340"/>
        <dbReference type="ChEBI" id="CHEBI:33019"/>
        <dbReference type="ChEBI" id="CHEBI:61560"/>
        <dbReference type="ChEBI" id="CHEBI:173112"/>
        <dbReference type="EC" id="2.7.7.49"/>
    </reaction>
</comment>
<dbReference type="GO" id="GO:0046872">
    <property type="term" value="F:metal ion binding"/>
    <property type="evidence" value="ECO:0007669"/>
    <property type="project" value="UniProtKB-KW"/>
</dbReference>
<evidence type="ECO:0000259" key="16">
    <source>
        <dbReference type="PROSITE" id="PS50994"/>
    </source>
</evidence>
<feature type="domain" description="Integrase catalytic" evidence="16">
    <location>
        <begin position="82"/>
        <end position="249"/>
    </location>
</feature>
<protein>
    <recommendedName>
        <fullName evidence="16">Integrase catalytic domain-containing protein</fullName>
    </recommendedName>
</protein>
<dbReference type="EMBL" id="AVOT02004420">
    <property type="protein sequence ID" value="MBW0476309.1"/>
    <property type="molecule type" value="Genomic_DNA"/>
</dbReference>
<dbReference type="Gene3D" id="3.30.420.10">
    <property type="entry name" value="Ribonuclease H-like superfamily/Ribonuclease H"/>
    <property type="match status" value="1"/>
</dbReference>
<keyword evidence="7" id="KW-0460">Magnesium</keyword>
<keyword evidence="12" id="KW-0233">DNA recombination</keyword>
<dbReference type="GO" id="GO:0005634">
    <property type="term" value="C:nucleus"/>
    <property type="evidence" value="ECO:0007669"/>
    <property type="project" value="UniProtKB-ARBA"/>
</dbReference>
<accession>A0A9Q3C0Y2</accession>
<evidence type="ECO:0000256" key="10">
    <source>
        <dbReference type="ARBA" id="ARBA00022918"/>
    </source>
</evidence>
<dbReference type="GO" id="GO:0003723">
    <property type="term" value="F:RNA binding"/>
    <property type="evidence" value="ECO:0007669"/>
    <property type="project" value="UniProtKB-KW"/>
</dbReference>
<dbReference type="GO" id="GO:0003964">
    <property type="term" value="F:RNA-directed DNA polymerase activity"/>
    <property type="evidence" value="ECO:0007669"/>
    <property type="project" value="UniProtKB-KW"/>
</dbReference>
<evidence type="ECO:0000256" key="3">
    <source>
        <dbReference type="ARBA" id="ARBA00022722"/>
    </source>
</evidence>
<evidence type="ECO:0000256" key="4">
    <source>
        <dbReference type="ARBA" id="ARBA00022723"/>
    </source>
</evidence>
<keyword evidence="13" id="KW-0511">Multifunctional enzyme</keyword>
<comment type="caution">
    <text evidence="17">The sequence shown here is derived from an EMBL/GenBank/DDBJ whole genome shotgun (WGS) entry which is preliminary data.</text>
</comment>
<keyword evidence="5" id="KW-0255">Endonuclease</keyword>
<dbReference type="GO" id="GO:0003887">
    <property type="term" value="F:DNA-directed DNA polymerase activity"/>
    <property type="evidence" value="ECO:0007669"/>
    <property type="project" value="UniProtKB-KW"/>
</dbReference>
<keyword evidence="10" id="KW-0695">RNA-directed DNA polymerase</keyword>
<dbReference type="Proteomes" id="UP000765509">
    <property type="component" value="Unassembled WGS sequence"/>
</dbReference>
<dbReference type="SUPFAM" id="SSF53098">
    <property type="entry name" value="Ribonuclease H-like"/>
    <property type="match status" value="1"/>
</dbReference>
<evidence type="ECO:0000256" key="14">
    <source>
        <dbReference type="ARBA" id="ARBA00048173"/>
    </source>
</evidence>
<dbReference type="PROSITE" id="PS50994">
    <property type="entry name" value="INTEGRASE"/>
    <property type="match status" value="1"/>
</dbReference>
<dbReference type="CDD" id="cd09272">
    <property type="entry name" value="RNase_HI_RT_Ty1"/>
    <property type="match status" value="1"/>
</dbReference>
<dbReference type="Pfam" id="PF25597">
    <property type="entry name" value="SH3_retrovirus"/>
    <property type="match status" value="1"/>
</dbReference>
<evidence type="ECO:0000256" key="2">
    <source>
        <dbReference type="ARBA" id="ARBA00022695"/>
    </source>
</evidence>
<proteinExistence type="predicted"/>
<dbReference type="InterPro" id="IPR039537">
    <property type="entry name" value="Retrotran_Ty1/copia-like"/>
</dbReference>
<dbReference type="OrthoDB" id="413361at2759"/>
<reference evidence="17" key="1">
    <citation type="submission" date="2021-03" db="EMBL/GenBank/DDBJ databases">
        <title>Draft genome sequence of rust myrtle Austropuccinia psidii MF-1, a brazilian biotype.</title>
        <authorList>
            <person name="Quecine M.C."/>
            <person name="Pachon D.M.R."/>
            <person name="Bonatelli M.L."/>
            <person name="Correr F.H."/>
            <person name="Franceschini L.M."/>
            <person name="Leite T.F."/>
            <person name="Margarido G.R.A."/>
            <person name="Almeida C.A."/>
            <person name="Ferrarezi J.A."/>
            <person name="Labate C.A."/>
        </authorList>
    </citation>
    <scope>NUCLEOTIDE SEQUENCE</scope>
    <source>
        <strain evidence="17">MF-1</strain>
    </source>
</reference>
<keyword evidence="4" id="KW-0479">Metal-binding</keyword>
<evidence type="ECO:0000256" key="15">
    <source>
        <dbReference type="ARBA" id="ARBA00049244"/>
    </source>
</evidence>
<name>A0A9Q3C0Y2_9BASI</name>
<dbReference type="GO" id="GO:0016787">
    <property type="term" value="F:hydrolase activity"/>
    <property type="evidence" value="ECO:0007669"/>
    <property type="project" value="UniProtKB-KW"/>
</dbReference>
<dbReference type="GO" id="GO:0004519">
    <property type="term" value="F:endonuclease activity"/>
    <property type="evidence" value="ECO:0007669"/>
    <property type="project" value="UniProtKB-KW"/>
</dbReference>
<dbReference type="Pfam" id="PF07727">
    <property type="entry name" value="RVT_2"/>
    <property type="match status" value="1"/>
</dbReference>
<dbReference type="InterPro" id="IPR013103">
    <property type="entry name" value="RVT_2"/>
</dbReference>
<gene>
    <name evidence="17" type="ORF">O181_016024</name>
</gene>